<evidence type="ECO:0000256" key="15">
    <source>
        <dbReference type="SAM" id="MobiDB-lite"/>
    </source>
</evidence>
<dbReference type="CDD" id="cd16461">
    <property type="entry name" value="RING-H2_EL5-like"/>
    <property type="match status" value="1"/>
</dbReference>
<accession>A0AAV5EHM0</accession>
<evidence type="ECO:0000256" key="14">
    <source>
        <dbReference type="PROSITE-ProRule" id="PRU00175"/>
    </source>
</evidence>
<dbReference type="GO" id="GO:0031625">
    <property type="term" value="F:ubiquitin protein ligase binding"/>
    <property type="evidence" value="ECO:0007669"/>
    <property type="project" value="TreeGrafter"/>
</dbReference>
<dbReference type="SUPFAM" id="SSF57850">
    <property type="entry name" value="RING/U-box"/>
    <property type="match status" value="1"/>
</dbReference>
<dbReference type="InterPro" id="IPR001841">
    <property type="entry name" value="Znf_RING"/>
</dbReference>
<comment type="catalytic activity">
    <reaction evidence="1">
        <text>S-ubiquitinyl-[E2 ubiquitin-conjugating enzyme]-L-cysteine + [acceptor protein]-L-lysine = [E2 ubiquitin-conjugating enzyme]-L-cysteine + N(6)-ubiquitinyl-[acceptor protein]-L-lysine.</text>
        <dbReference type="EC" id="2.3.2.27"/>
    </reaction>
</comment>
<dbReference type="PANTHER" id="PTHR45768:SF18">
    <property type="entry name" value="RING-H2 FINGER PROTEIN ATL47-RELATED"/>
    <property type="match status" value="1"/>
</dbReference>
<keyword evidence="12 16" id="KW-0472">Membrane</keyword>
<dbReference type="EMBL" id="BQKI01000075">
    <property type="protein sequence ID" value="GJN22248.1"/>
    <property type="molecule type" value="Genomic_DNA"/>
</dbReference>
<feature type="compositionally biased region" description="Polar residues" evidence="15">
    <location>
        <begin position="34"/>
        <end position="45"/>
    </location>
</feature>
<keyword evidence="6 16" id="KW-0812">Transmembrane</keyword>
<dbReference type="GO" id="GO:0008270">
    <property type="term" value="F:zinc ion binding"/>
    <property type="evidence" value="ECO:0007669"/>
    <property type="project" value="UniProtKB-KW"/>
</dbReference>
<dbReference type="GO" id="GO:0061630">
    <property type="term" value="F:ubiquitin protein ligase activity"/>
    <property type="evidence" value="ECO:0007669"/>
    <property type="project" value="UniProtKB-EC"/>
</dbReference>
<comment type="similarity">
    <text evidence="13">Belongs to the RING-type zinc finger family. ATL subfamily.</text>
</comment>
<organism evidence="18 19">
    <name type="scientific">Eleusine coracana subsp. coracana</name>
    <dbReference type="NCBI Taxonomy" id="191504"/>
    <lineage>
        <taxon>Eukaryota</taxon>
        <taxon>Viridiplantae</taxon>
        <taxon>Streptophyta</taxon>
        <taxon>Embryophyta</taxon>
        <taxon>Tracheophyta</taxon>
        <taxon>Spermatophyta</taxon>
        <taxon>Magnoliopsida</taxon>
        <taxon>Liliopsida</taxon>
        <taxon>Poales</taxon>
        <taxon>Poaceae</taxon>
        <taxon>PACMAD clade</taxon>
        <taxon>Chloridoideae</taxon>
        <taxon>Cynodonteae</taxon>
        <taxon>Eleusininae</taxon>
        <taxon>Eleusine</taxon>
    </lineage>
</organism>
<dbReference type="EC" id="2.3.2.27" evidence="4"/>
<dbReference type="Pfam" id="PF13639">
    <property type="entry name" value="zf-RING_2"/>
    <property type="match status" value="1"/>
</dbReference>
<keyword evidence="11 16" id="KW-1133">Transmembrane helix</keyword>
<evidence type="ECO:0000256" key="3">
    <source>
        <dbReference type="ARBA" id="ARBA00004906"/>
    </source>
</evidence>
<evidence type="ECO:0000256" key="5">
    <source>
        <dbReference type="ARBA" id="ARBA00022679"/>
    </source>
</evidence>
<evidence type="ECO:0000256" key="1">
    <source>
        <dbReference type="ARBA" id="ARBA00000900"/>
    </source>
</evidence>
<reference evidence="18" key="1">
    <citation type="journal article" date="2018" name="DNA Res.">
        <title>Multiple hybrid de novo genome assembly of finger millet, an orphan allotetraploid crop.</title>
        <authorList>
            <person name="Hatakeyama M."/>
            <person name="Aluri S."/>
            <person name="Balachadran M.T."/>
            <person name="Sivarajan S.R."/>
            <person name="Patrignani A."/>
            <person name="Gruter S."/>
            <person name="Poveda L."/>
            <person name="Shimizu-Inatsugi R."/>
            <person name="Baeten J."/>
            <person name="Francoijs K.J."/>
            <person name="Nataraja K.N."/>
            <person name="Reddy Y.A.N."/>
            <person name="Phadnis S."/>
            <person name="Ravikumar R.L."/>
            <person name="Schlapbach R."/>
            <person name="Sreeman S.M."/>
            <person name="Shimizu K.K."/>
        </authorList>
    </citation>
    <scope>NUCLEOTIDE SEQUENCE</scope>
</reference>
<evidence type="ECO:0000256" key="7">
    <source>
        <dbReference type="ARBA" id="ARBA00022723"/>
    </source>
</evidence>
<keyword evidence="7" id="KW-0479">Metal-binding</keyword>
<evidence type="ECO:0000259" key="17">
    <source>
        <dbReference type="PROSITE" id="PS50089"/>
    </source>
</evidence>
<evidence type="ECO:0000256" key="6">
    <source>
        <dbReference type="ARBA" id="ARBA00022692"/>
    </source>
</evidence>
<comment type="subcellular location">
    <subcellularLocation>
        <location evidence="2">Membrane</location>
        <topology evidence="2">Single-pass membrane protein</topology>
    </subcellularLocation>
</comment>
<dbReference type="SMART" id="SM00184">
    <property type="entry name" value="RING"/>
    <property type="match status" value="1"/>
</dbReference>
<feature type="domain" description="RING-type" evidence="17">
    <location>
        <begin position="154"/>
        <end position="196"/>
    </location>
</feature>
<evidence type="ECO:0000256" key="13">
    <source>
        <dbReference type="ARBA" id="ARBA00024209"/>
    </source>
</evidence>
<evidence type="ECO:0000256" key="9">
    <source>
        <dbReference type="ARBA" id="ARBA00022786"/>
    </source>
</evidence>
<dbReference type="InterPro" id="IPR013083">
    <property type="entry name" value="Znf_RING/FYVE/PHD"/>
</dbReference>
<keyword evidence="8 14" id="KW-0863">Zinc-finger</keyword>
<gene>
    <name evidence="18" type="primary">gb09800</name>
    <name evidence="18" type="ORF">PR202_gb09800</name>
</gene>
<evidence type="ECO:0000256" key="2">
    <source>
        <dbReference type="ARBA" id="ARBA00004167"/>
    </source>
</evidence>
<protein>
    <recommendedName>
        <fullName evidence="4">RING-type E3 ubiquitin transferase</fullName>
        <ecNumber evidence="4">2.3.2.27</ecNumber>
    </recommendedName>
</protein>
<keyword evidence="10" id="KW-0862">Zinc</keyword>
<dbReference type="GO" id="GO:0016020">
    <property type="term" value="C:membrane"/>
    <property type="evidence" value="ECO:0007669"/>
    <property type="project" value="UniProtKB-SubCell"/>
</dbReference>
<feature type="compositionally biased region" description="Low complexity" evidence="15">
    <location>
        <begin position="7"/>
        <end position="24"/>
    </location>
</feature>
<evidence type="ECO:0000313" key="18">
    <source>
        <dbReference type="EMBL" id="GJN22248.1"/>
    </source>
</evidence>
<evidence type="ECO:0000256" key="11">
    <source>
        <dbReference type="ARBA" id="ARBA00022989"/>
    </source>
</evidence>
<evidence type="ECO:0000256" key="10">
    <source>
        <dbReference type="ARBA" id="ARBA00022833"/>
    </source>
</evidence>
<keyword evidence="9" id="KW-0833">Ubl conjugation pathway</keyword>
<proteinExistence type="inferred from homology"/>
<dbReference type="AlphaFoldDB" id="A0AAV5EHM0"/>
<feature type="transmembrane region" description="Helical" evidence="16">
    <location>
        <begin position="60"/>
        <end position="82"/>
    </location>
</feature>
<keyword evidence="5" id="KW-0808">Transferase</keyword>
<comment type="pathway">
    <text evidence="3">Protein modification; protein ubiquitination.</text>
</comment>
<evidence type="ECO:0000256" key="16">
    <source>
        <dbReference type="SAM" id="Phobius"/>
    </source>
</evidence>
<dbReference type="PROSITE" id="PS50089">
    <property type="entry name" value="ZF_RING_2"/>
    <property type="match status" value="1"/>
</dbReference>
<dbReference type="Proteomes" id="UP001054889">
    <property type="component" value="Unassembled WGS sequence"/>
</dbReference>
<evidence type="ECO:0000313" key="19">
    <source>
        <dbReference type="Proteomes" id="UP001054889"/>
    </source>
</evidence>
<sequence length="399" mass="43280">MVATVVSSQSSFTPLSPYSSSSPSIHAVIRDSPPYSTQSPPQVQAASGGGGGGNGRISPAVLFIIVILAVIFFISGLLHLLVRLLMKKQHHRGASRGDSAASPHRPGARDPAMDRQLQQLFHLHDSGLDQAFIDALPVFAYREIIGGSKEPFDCAVCLCEFDGEDRLRLLPVCRHAFHLQCIDTWLLSNSTCPLCRGTLFVPGMTIDNLMFDFDERLEEEPLPEECEEGFQISRQKPSDEEQPAGEKRVFPVRLGKFKNVGNQGTISGGVGNGNGNAAGIVSREAGESSSSSLDARRCFSMGTYQYVLGDSELRVALQPGRSANGASSRFRGRTGGLSSINAEIMEGKRISARNKGESFSVSKIWQWSHVKGKLPAVSDNCSDTGNLPWMKRNVAGEWR</sequence>
<comment type="caution">
    <text evidence="18">The sequence shown here is derived from an EMBL/GenBank/DDBJ whole genome shotgun (WGS) entry which is preliminary data.</text>
</comment>
<feature type="region of interest" description="Disordered" evidence="15">
    <location>
        <begin position="1"/>
        <end position="51"/>
    </location>
</feature>
<evidence type="ECO:0000256" key="8">
    <source>
        <dbReference type="ARBA" id="ARBA00022771"/>
    </source>
</evidence>
<dbReference type="FunFam" id="3.30.40.10:FF:000231">
    <property type="entry name" value="RING-H2 finger protein ATL46"/>
    <property type="match status" value="1"/>
</dbReference>
<reference evidence="18" key="2">
    <citation type="submission" date="2021-12" db="EMBL/GenBank/DDBJ databases">
        <title>Resequencing data analysis of finger millet.</title>
        <authorList>
            <person name="Hatakeyama M."/>
            <person name="Aluri S."/>
            <person name="Balachadran M.T."/>
            <person name="Sivarajan S.R."/>
            <person name="Poveda L."/>
            <person name="Shimizu-Inatsugi R."/>
            <person name="Schlapbach R."/>
            <person name="Sreeman S.M."/>
            <person name="Shimizu K.K."/>
        </authorList>
    </citation>
    <scope>NUCLEOTIDE SEQUENCE</scope>
</reference>
<keyword evidence="19" id="KW-1185">Reference proteome</keyword>
<dbReference type="Gene3D" id="3.30.40.10">
    <property type="entry name" value="Zinc/RING finger domain, C3HC4 (zinc finger)"/>
    <property type="match status" value="1"/>
</dbReference>
<evidence type="ECO:0000256" key="12">
    <source>
        <dbReference type="ARBA" id="ARBA00023136"/>
    </source>
</evidence>
<evidence type="ECO:0000256" key="4">
    <source>
        <dbReference type="ARBA" id="ARBA00012483"/>
    </source>
</evidence>
<dbReference type="PANTHER" id="PTHR45768">
    <property type="entry name" value="E3 UBIQUITIN-PROTEIN LIGASE RNF13-LIKE"/>
    <property type="match status" value="1"/>
</dbReference>
<name>A0AAV5EHM0_ELECO</name>